<geneLocation type="plasmid" evidence="3">
    <name>psj05684b</name>
</geneLocation>
<name>A0A249PMI2_9HYPH</name>
<evidence type="ECO:0000313" key="2">
    <source>
        <dbReference type="EMBL" id="ASY66925.1"/>
    </source>
</evidence>
<feature type="transmembrane region" description="Helical" evidence="1">
    <location>
        <begin position="164"/>
        <end position="184"/>
    </location>
</feature>
<keyword evidence="2" id="KW-0614">Plasmid</keyword>
<proteinExistence type="predicted"/>
<keyword evidence="3" id="KW-1185">Reference proteome</keyword>
<feature type="transmembrane region" description="Helical" evidence="1">
    <location>
        <begin position="46"/>
        <end position="65"/>
    </location>
</feature>
<reference evidence="2 3" key="1">
    <citation type="submission" date="2017-08" db="EMBL/GenBank/DDBJ databases">
        <title>Multipartite genome sequences of Sinorhizobium species nodulating soybeans.</title>
        <authorList>
            <person name="Tian C.F."/>
        </authorList>
    </citation>
    <scope>NUCLEOTIDE SEQUENCE [LARGE SCALE GENOMIC DNA]</scope>
    <source>
        <strain evidence="2 3">CCBAU 05684</strain>
        <plasmid evidence="3">psj05684b</plasmid>
    </source>
</reference>
<feature type="transmembrane region" description="Helical" evidence="1">
    <location>
        <begin position="190"/>
        <end position="213"/>
    </location>
</feature>
<accession>A0A249PMI2</accession>
<dbReference type="EMBL" id="CP023068">
    <property type="protein sequence ID" value="ASY66925.1"/>
    <property type="molecule type" value="Genomic_DNA"/>
</dbReference>
<feature type="transmembrane region" description="Helical" evidence="1">
    <location>
        <begin position="136"/>
        <end position="157"/>
    </location>
</feature>
<gene>
    <name evidence="2" type="ORF">SJ05684_b59430</name>
</gene>
<feature type="transmembrane region" description="Helical" evidence="1">
    <location>
        <begin position="20"/>
        <end position="39"/>
    </location>
</feature>
<dbReference type="Pfam" id="PF19540">
    <property type="entry name" value="DUF6064"/>
    <property type="match status" value="1"/>
</dbReference>
<keyword evidence="1" id="KW-1133">Transmembrane helix</keyword>
<dbReference type="KEGG" id="esj:SJ05684_b59430"/>
<evidence type="ECO:0000313" key="3">
    <source>
        <dbReference type="Proteomes" id="UP000217211"/>
    </source>
</evidence>
<feature type="transmembrane region" description="Helical" evidence="1">
    <location>
        <begin position="107"/>
        <end position="130"/>
    </location>
</feature>
<feature type="transmembrane region" description="Helical" evidence="1">
    <location>
        <begin position="77"/>
        <end position="95"/>
    </location>
</feature>
<evidence type="ECO:0000256" key="1">
    <source>
        <dbReference type="SAM" id="Phobius"/>
    </source>
</evidence>
<dbReference type="Proteomes" id="UP000217211">
    <property type="component" value="Plasmid pSJ05684b"/>
</dbReference>
<keyword evidence="1" id="KW-0472">Membrane</keyword>
<organism evidence="2 3">
    <name type="scientific">Sinorhizobium sojae CCBAU 05684</name>
    <dbReference type="NCBI Taxonomy" id="716928"/>
    <lineage>
        <taxon>Bacteria</taxon>
        <taxon>Pseudomonadati</taxon>
        <taxon>Pseudomonadota</taxon>
        <taxon>Alphaproteobacteria</taxon>
        <taxon>Hyphomicrobiales</taxon>
        <taxon>Rhizobiaceae</taxon>
        <taxon>Sinorhizobium/Ensifer group</taxon>
        <taxon>Sinorhizobium</taxon>
    </lineage>
</organism>
<sequence length="223" mass="23958">MPFTEEQFFQVFADYNAAVSPLPAVAYILGLTALGFLFWRNRISTVLIMAVLALMWLVNGVGYHWSFFASINPAARIFGAAFVLQALLLAVAPFVSPDFRLGPAKDARTVVGLALAAYAMVIYPILGWLFGQVYPAVPVFGIAPCPTTIFTIGVLLLGSSRTAWWLLVIPALWGIVGGSAALLIGVPQDYGLIAAFLLVLAFATAYWLGASFARRNVGANSRP</sequence>
<keyword evidence="1" id="KW-0812">Transmembrane</keyword>
<dbReference type="eggNOG" id="ENOG5030KXA">
    <property type="taxonomic scope" value="Bacteria"/>
</dbReference>
<dbReference type="InterPro" id="IPR045708">
    <property type="entry name" value="DUF6064"/>
</dbReference>
<dbReference type="STRING" id="716928.GCA_000261485_02974"/>
<dbReference type="AlphaFoldDB" id="A0A249PMI2"/>
<protein>
    <submittedName>
        <fullName evidence="2">Putative membrane protein</fullName>
    </submittedName>
</protein>